<dbReference type="Proteomes" id="UP001500621">
    <property type="component" value="Unassembled WGS sequence"/>
</dbReference>
<sequence length="136" mass="14857">MSSSMHTLVKAGIISTAGLVGGGLMALGVSSASADDAGYNRYDDDTEIVTTVDDDDDDDTRDRTRDNTRDTATRNSINSRASRDATNSRFSKVSRDKDRSRGDLTRDMTSDGPGKQKRDWSAGSTNDNSRNDTRRR</sequence>
<dbReference type="EMBL" id="BAABIM010000003">
    <property type="protein sequence ID" value="GAA4688512.1"/>
    <property type="molecule type" value="Genomic_DNA"/>
</dbReference>
<organism evidence="3 4">
    <name type="scientific">Nocardioides nanhaiensis</name>
    <dbReference type="NCBI Taxonomy" id="1476871"/>
    <lineage>
        <taxon>Bacteria</taxon>
        <taxon>Bacillati</taxon>
        <taxon>Actinomycetota</taxon>
        <taxon>Actinomycetes</taxon>
        <taxon>Propionibacteriales</taxon>
        <taxon>Nocardioidaceae</taxon>
        <taxon>Nocardioides</taxon>
    </lineage>
</organism>
<protein>
    <submittedName>
        <fullName evidence="3">Uncharacterized protein</fullName>
    </submittedName>
</protein>
<accession>A0ABP8WF15</accession>
<evidence type="ECO:0000256" key="1">
    <source>
        <dbReference type="SAM" id="MobiDB-lite"/>
    </source>
</evidence>
<keyword evidence="4" id="KW-1185">Reference proteome</keyword>
<keyword evidence="2" id="KW-0732">Signal</keyword>
<evidence type="ECO:0000313" key="3">
    <source>
        <dbReference type="EMBL" id="GAA4688512.1"/>
    </source>
</evidence>
<dbReference type="RefSeq" id="WP_345266882.1">
    <property type="nucleotide sequence ID" value="NZ_BAABIM010000003.1"/>
</dbReference>
<reference evidence="4" key="1">
    <citation type="journal article" date="2019" name="Int. J. Syst. Evol. Microbiol.">
        <title>The Global Catalogue of Microorganisms (GCM) 10K type strain sequencing project: providing services to taxonomists for standard genome sequencing and annotation.</title>
        <authorList>
            <consortium name="The Broad Institute Genomics Platform"/>
            <consortium name="The Broad Institute Genome Sequencing Center for Infectious Disease"/>
            <person name="Wu L."/>
            <person name="Ma J."/>
        </authorList>
    </citation>
    <scope>NUCLEOTIDE SEQUENCE [LARGE SCALE GENOMIC DNA]</scope>
    <source>
        <strain evidence="4">JCM 18127</strain>
    </source>
</reference>
<feature type="compositionally biased region" description="Acidic residues" evidence="1">
    <location>
        <begin position="44"/>
        <end position="59"/>
    </location>
</feature>
<name>A0ABP8WF15_9ACTN</name>
<feature type="signal peptide" evidence="2">
    <location>
        <begin position="1"/>
        <end position="34"/>
    </location>
</feature>
<feature type="compositionally biased region" description="Polar residues" evidence="1">
    <location>
        <begin position="75"/>
        <end position="91"/>
    </location>
</feature>
<evidence type="ECO:0000256" key="2">
    <source>
        <dbReference type="SAM" id="SignalP"/>
    </source>
</evidence>
<feature type="chain" id="PRO_5045393523" evidence="2">
    <location>
        <begin position="35"/>
        <end position="136"/>
    </location>
</feature>
<feature type="region of interest" description="Disordered" evidence="1">
    <location>
        <begin position="34"/>
        <end position="136"/>
    </location>
</feature>
<proteinExistence type="predicted"/>
<comment type="caution">
    <text evidence="3">The sequence shown here is derived from an EMBL/GenBank/DDBJ whole genome shotgun (WGS) entry which is preliminary data.</text>
</comment>
<evidence type="ECO:0000313" key="4">
    <source>
        <dbReference type="Proteomes" id="UP001500621"/>
    </source>
</evidence>
<feature type="compositionally biased region" description="Basic and acidic residues" evidence="1">
    <location>
        <begin position="60"/>
        <end position="72"/>
    </location>
</feature>
<feature type="compositionally biased region" description="Basic and acidic residues" evidence="1">
    <location>
        <begin position="93"/>
        <end position="120"/>
    </location>
</feature>
<gene>
    <name evidence="3" type="ORF">GCM10023226_27900</name>
</gene>